<dbReference type="Proteomes" id="UP000053820">
    <property type="component" value="Unassembled WGS sequence"/>
</dbReference>
<dbReference type="EMBL" id="KN839855">
    <property type="protein sequence ID" value="KIJ62423.1"/>
    <property type="molecule type" value="Genomic_DNA"/>
</dbReference>
<gene>
    <name evidence="1" type="ORF">HYDPIDRAFT_114525</name>
</gene>
<dbReference type="AlphaFoldDB" id="A0A0C9W6A4"/>
<evidence type="ECO:0000313" key="2">
    <source>
        <dbReference type="Proteomes" id="UP000053820"/>
    </source>
</evidence>
<proteinExistence type="predicted"/>
<organism evidence="1 2">
    <name type="scientific">Hydnomerulius pinastri MD-312</name>
    <dbReference type="NCBI Taxonomy" id="994086"/>
    <lineage>
        <taxon>Eukaryota</taxon>
        <taxon>Fungi</taxon>
        <taxon>Dikarya</taxon>
        <taxon>Basidiomycota</taxon>
        <taxon>Agaricomycotina</taxon>
        <taxon>Agaricomycetes</taxon>
        <taxon>Agaricomycetidae</taxon>
        <taxon>Boletales</taxon>
        <taxon>Boletales incertae sedis</taxon>
        <taxon>Leucogyrophana</taxon>
    </lineage>
</organism>
<evidence type="ECO:0000313" key="1">
    <source>
        <dbReference type="EMBL" id="KIJ62423.1"/>
    </source>
</evidence>
<dbReference type="HOGENOM" id="CLU_2800935_0_0_1"/>
<feature type="non-terminal residue" evidence="1">
    <location>
        <position position="68"/>
    </location>
</feature>
<protein>
    <submittedName>
        <fullName evidence="1">Uncharacterized protein</fullName>
    </submittedName>
</protein>
<keyword evidence="2" id="KW-1185">Reference proteome</keyword>
<accession>A0A0C9W6A4</accession>
<sequence>MTILQIAVVLQPPDAGRPPNLQLVDATLGAHMIPHPKHFEVYTQWSRRLPPPVQSRITHPRPPFSWTM</sequence>
<name>A0A0C9W6A4_9AGAM</name>
<reference evidence="1 2" key="1">
    <citation type="submission" date="2014-04" db="EMBL/GenBank/DDBJ databases">
        <title>Evolutionary Origins and Diversification of the Mycorrhizal Mutualists.</title>
        <authorList>
            <consortium name="DOE Joint Genome Institute"/>
            <consortium name="Mycorrhizal Genomics Consortium"/>
            <person name="Kohler A."/>
            <person name="Kuo A."/>
            <person name="Nagy L.G."/>
            <person name="Floudas D."/>
            <person name="Copeland A."/>
            <person name="Barry K.W."/>
            <person name="Cichocki N."/>
            <person name="Veneault-Fourrey C."/>
            <person name="LaButti K."/>
            <person name="Lindquist E.A."/>
            <person name="Lipzen A."/>
            <person name="Lundell T."/>
            <person name="Morin E."/>
            <person name="Murat C."/>
            <person name="Riley R."/>
            <person name="Ohm R."/>
            <person name="Sun H."/>
            <person name="Tunlid A."/>
            <person name="Henrissat B."/>
            <person name="Grigoriev I.V."/>
            <person name="Hibbett D.S."/>
            <person name="Martin F."/>
        </authorList>
    </citation>
    <scope>NUCLEOTIDE SEQUENCE [LARGE SCALE GENOMIC DNA]</scope>
    <source>
        <strain evidence="1 2">MD-312</strain>
    </source>
</reference>